<dbReference type="Gene3D" id="1.10.12.10">
    <property type="entry name" value="Lyase 2-enoyl-coa Hydratase, Chain A, domain 2"/>
    <property type="match status" value="1"/>
</dbReference>
<dbReference type="CDD" id="cd06558">
    <property type="entry name" value="crotonase-like"/>
    <property type="match status" value="1"/>
</dbReference>
<dbReference type="EMBL" id="VOSW01000004">
    <property type="protein sequence ID" value="KAE8761333.1"/>
    <property type="molecule type" value="Genomic_DNA"/>
</dbReference>
<keyword evidence="3" id="KW-0413">Isomerase</keyword>
<evidence type="ECO:0000256" key="1">
    <source>
        <dbReference type="ARBA" id="ARBA00005254"/>
    </source>
</evidence>
<dbReference type="Pfam" id="PF00378">
    <property type="entry name" value="ECH_1"/>
    <property type="match status" value="1"/>
</dbReference>
<evidence type="ECO:0000313" key="4">
    <source>
        <dbReference type="Proteomes" id="UP000463700"/>
    </source>
</evidence>
<dbReference type="Gene3D" id="3.90.226.10">
    <property type="entry name" value="2-enoyl-CoA Hydratase, Chain A, domain 1"/>
    <property type="match status" value="1"/>
</dbReference>
<comment type="similarity">
    <text evidence="1">Belongs to the enoyl-CoA hydratase/isomerase family.</text>
</comment>
<dbReference type="SUPFAM" id="SSF52096">
    <property type="entry name" value="ClpP/crotonase"/>
    <property type="match status" value="1"/>
</dbReference>
<name>A0A6N6WLH9_9BURK</name>
<protein>
    <submittedName>
        <fullName evidence="3">Enoyl-CoA hydratase/isomerase family protein</fullName>
    </submittedName>
</protein>
<dbReference type="GO" id="GO:0016853">
    <property type="term" value="F:isomerase activity"/>
    <property type="evidence" value="ECO:0007669"/>
    <property type="project" value="UniProtKB-KW"/>
</dbReference>
<dbReference type="OrthoDB" id="8524220at2"/>
<accession>A0A6N6WLH9</accession>
<dbReference type="InterPro" id="IPR001753">
    <property type="entry name" value="Enoyl-CoA_hydra/iso"/>
</dbReference>
<gene>
    <name evidence="3" type="ORF">FSO04_03285</name>
</gene>
<feature type="region of interest" description="Disordered" evidence="2">
    <location>
        <begin position="1"/>
        <end position="21"/>
    </location>
</feature>
<dbReference type="AlphaFoldDB" id="A0A6N6WLH9"/>
<comment type="caution">
    <text evidence="3">The sequence shown here is derived from an EMBL/GenBank/DDBJ whole genome shotgun (WGS) entry which is preliminary data.</text>
</comment>
<organism evidence="3 4">
    <name type="scientific">Paraburkholderia madseniana</name>
    <dbReference type="NCBI Taxonomy" id="2599607"/>
    <lineage>
        <taxon>Bacteria</taxon>
        <taxon>Pseudomonadati</taxon>
        <taxon>Pseudomonadota</taxon>
        <taxon>Betaproteobacteria</taxon>
        <taxon>Burkholderiales</taxon>
        <taxon>Burkholderiaceae</taxon>
        <taxon>Paraburkholderia</taxon>
    </lineage>
</organism>
<sequence>MNIGESPMSVERNEAPIGVDGVPGTDELNDLVQVRHEGDVAVVTMNYPQRRNAFSMAMRVALIDVFQRLFHEDAATRAIVLTGSEGHFCAGGDLSEMQAATPTLLELRERIAVGVRLFRLIYTGTKPVVAAVEGTCFGAGLSLAAACDLAVSSSAAKYCCAFTKVGLLPDTGLLWTLPQKVGGGKARELMLKADVFDAATAQRIGLVNQTTEPGGALDAAIRQAARFASYPPVTLALLKASLVNAGNSIEDAWRLEVDLNPLTRQTSDHTEAVAAFMEKRKPVFTGT</sequence>
<dbReference type="PANTHER" id="PTHR43459:SF1">
    <property type="entry name" value="EG:BACN32G11.4 PROTEIN"/>
    <property type="match status" value="1"/>
</dbReference>
<reference evidence="3 4" key="1">
    <citation type="journal article" date="2020" name="Int. J. Syst. Evol. Microbiol.">
        <title>Paraburkholderia madseniana sp. nov., a phenolic acid-degrading bacterium isolated from acidic forest soil.</title>
        <authorList>
            <person name="Wilhelm R.C."/>
            <person name="Murphy S.J.L."/>
            <person name="Feriancek N.M."/>
            <person name="Karasz D.C."/>
            <person name="DeRito C.M."/>
            <person name="Newman J.D."/>
            <person name="Buckley D.H."/>
        </authorList>
    </citation>
    <scope>NUCLEOTIDE SEQUENCE [LARGE SCALE GENOMIC DNA]</scope>
    <source>
        <strain evidence="3 4">RP11</strain>
    </source>
</reference>
<dbReference type="PANTHER" id="PTHR43459">
    <property type="entry name" value="ENOYL-COA HYDRATASE"/>
    <property type="match status" value="1"/>
</dbReference>
<dbReference type="InterPro" id="IPR029045">
    <property type="entry name" value="ClpP/crotonase-like_dom_sf"/>
</dbReference>
<dbReference type="InterPro" id="IPR014748">
    <property type="entry name" value="Enoyl-CoA_hydra_C"/>
</dbReference>
<proteinExistence type="inferred from homology"/>
<evidence type="ECO:0000256" key="2">
    <source>
        <dbReference type="SAM" id="MobiDB-lite"/>
    </source>
</evidence>
<dbReference type="Proteomes" id="UP000463700">
    <property type="component" value="Unassembled WGS sequence"/>
</dbReference>
<evidence type="ECO:0000313" key="3">
    <source>
        <dbReference type="EMBL" id="KAE8761333.1"/>
    </source>
</evidence>